<sequence>MEFIQCPITNCTRKIKAHNWKSNMSDHLQTHDTERTLVYHCTYEGCGKSYMRENSVKDCVRKHQGDKFQCETCKKGFGDRNEREKHRLVAKKCPDECVPVVENDV</sequence>
<accession>A0A1Y2B3Q1</accession>
<dbReference type="OrthoDB" id="6077919at2759"/>
<protein>
    <recommendedName>
        <fullName evidence="2">C2H2-type domain-containing protein</fullName>
    </recommendedName>
</protein>
<evidence type="ECO:0000259" key="2">
    <source>
        <dbReference type="PROSITE" id="PS50157"/>
    </source>
</evidence>
<evidence type="ECO:0000313" key="4">
    <source>
        <dbReference type="Proteomes" id="UP000193642"/>
    </source>
</evidence>
<organism evidence="3 4">
    <name type="scientific">Rhizoclosmatium globosum</name>
    <dbReference type="NCBI Taxonomy" id="329046"/>
    <lineage>
        <taxon>Eukaryota</taxon>
        <taxon>Fungi</taxon>
        <taxon>Fungi incertae sedis</taxon>
        <taxon>Chytridiomycota</taxon>
        <taxon>Chytridiomycota incertae sedis</taxon>
        <taxon>Chytridiomycetes</taxon>
        <taxon>Chytridiales</taxon>
        <taxon>Chytriomycetaceae</taxon>
        <taxon>Rhizoclosmatium</taxon>
    </lineage>
</organism>
<reference evidence="3 4" key="1">
    <citation type="submission" date="2016-07" db="EMBL/GenBank/DDBJ databases">
        <title>Pervasive Adenine N6-methylation of Active Genes in Fungi.</title>
        <authorList>
            <consortium name="DOE Joint Genome Institute"/>
            <person name="Mondo S.J."/>
            <person name="Dannebaum R.O."/>
            <person name="Kuo R.C."/>
            <person name="Labutti K."/>
            <person name="Haridas S."/>
            <person name="Kuo A."/>
            <person name="Salamov A."/>
            <person name="Ahrendt S.R."/>
            <person name="Lipzen A."/>
            <person name="Sullivan W."/>
            <person name="Andreopoulos W.B."/>
            <person name="Clum A."/>
            <person name="Lindquist E."/>
            <person name="Daum C."/>
            <person name="Ramamoorthy G.K."/>
            <person name="Gryganskyi A."/>
            <person name="Culley D."/>
            <person name="Magnuson J.K."/>
            <person name="James T.Y."/>
            <person name="O'Malley M.A."/>
            <person name="Stajich J.E."/>
            <person name="Spatafora J.W."/>
            <person name="Visel A."/>
            <person name="Grigoriev I.V."/>
        </authorList>
    </citation>
    <scope>NUCLEOTIDE SEQUENCE [LARGE SCALE GENOMIC DNA]</scope>
    <source>
        <strain evidence="3 4">JEL800</strain>
    </source>
</reference>
<keyword evidence="1" id="KW-0479">Metal-binding</keyword>
<dbReference type="SMART" id="SM00355">
    <property type="entry name" value="ZnF_C2H2"/>
    <property type="match status" value="3"/>
</dbReference>
<feature type="domain" description="C2H2-type" evidence="2">
    <location>
        <begin position="39"/>
        <end position="68"/>
    </location>
</feature>
<comment type="caution">
    <text evidence="3">The sequence shown here is derived from an EMBL/GenBank/DDBJ whole genome shotgun (WGS) entry which is preliminary data.</text>
</comment>
<keyword evidence="4" id="KW-1185">Reference proteome</keyword>
<keyword evidence="1" id="KW-0863">Zinc-finger</keyword>
<dbReference type="InterPro" id="IPR013087">
    <property type="entry name" value="Znf_C2H2_type"/>
</dbReference>
<dbReference type="PROSITE" id="PS50157">
    <property type="entry name" value="ZINC_FINGER_C2H2_2"/>
    <property type="match status" value="1"/>
</dbReference>
<proteinExistence type="predicted"/>
<dbReference type="Proteomes" id="UP000193642">
    <property type="component" value="Unassembled WGS sequence"/>
</dbReference>
<dbReference type="InterPro" id="IPR036236">
    <property type="entry name" value="Znf_C2H2_sf"/>
</dbReference>
<dbReference type="AlphaFoldDB" id="A0A1Y2B3Q1"/>
<evidence type="ECO:0000256" key="1">
    <source>
        <dbReference type="PROSITE-ProRule" id="PRU00042"/>
    </source>
</evidence>
<dbReference type="SUPFAM" id="SSF57667">
    <property type="entry name" value="beta-beta-alpha zinc fingers"/>
    <property type="match status" value="1"/>
</dbReference>
<dbReference type="GO" id="GO:0008270">
    <property type="term" value="F:zinc ion binding"/>
    <property type="evidence" value="ECO:0007669"/>
    <property type="project" value="UniProtKB-KW"/>
</dbReference>
<keyword evidence="1" id="KW-0862">Zinc</keyword>
<gene>
    <name evidence="3" type="ORF">BCR33DRAFT_745295</name>
</gene>
<dbReference type="EMBL" id="MCGO01000088">
    <property type="protein sequence ID" value="ORY29459.1"/>
    <property type="molecule type" value="Genomic_DNA"/>
</dbReference>
<dbReference type="STRING" id="329046.A0A1Y2B3Q1"/>
<name>A0A1Y2B3Q1_9FUNG</name>
<dbReference type="Gene3D" id="3.30.160.60">
    <property type="entry name" value="Classic Zinc Finger"/>
    <property type="match status" value="1"/>
</dbReference>
<evidence type="ECO:0000313" key="3">
    <source>
        <dbReference type="EMBL" id="ORY29459.1"/>
    </source>
</evidence>